<organism evidence="1">
    <name type="scientific">Spongospora subterranea</name>
    <dbReference type="NCBI Taxonomy" id="70186"/>
    <lineage>
        <taxon>Eukaryota</taxon>
        <taxon>Sar</taxon>
        <taxon>Rhizaria</taxon>
        <taxon>Endomyxa</taxon>
        <taxon>Phytomyxea</taxon>
        <taxon>Plasmodiophorida</taxon>
        <taxon>Plasmodiophoridae</taxon>
        <taxon>Spongospora</taxon>
    </lineage>
</organism>
<dbReference type="Gene3D" id="3.40.50.720">
    <property type="entry name" value="NAD(P)-binding Rossmann-like Domain"/>
    <property type="match status" value="2"/>
</dbReference>
<dbReference type="PANTHER" id="PTHR43544">
    <property type="entry name" value="SHORT-CHAIN DEHYDROGENASE/REDUCTASE"/>
    <property type="match status" value="1"/>
</dbReference>
<dbReference type="Pfam" id="PF00106">
    <property type="entry name" value="adh_short"/>
    <property type="match status" value="1"/>
</dbReference>
<proteinExistence type="predicted"/>
<dbReference type="EMBL" id="HACM01011170">
    <property type="protein sequence ID" value="CRZ11612.1"/>
    <property type="molecule type" value="Transcribed_RNA"/>
</dbReference>
<dbReference type="GO" id="GO:0016491">
    <property type="term" value="F:oxidoreductase activity"/>
    <property type="evidence" value="ECO:0007669"/>
    <property type="project" value="TreeGrafter"/>
</dbReference>
<dbReference type="InterPro" id="IPR051468">
    <property type="entry name" value="Fungal_SecMetab_SDRs"/>
</dbReference>
<evidence type="ECO:0000313" key="1">
    <source>
        <dbReference type="EMBL" id="CRZ11612.1"/>
    </source>
</evidence>
<protein>
    <recommendedName>
        <fullName evidence="2">Oxidoreductase</fullName>
    </recommendedName>
</protein>
<accession>A0A0H5RDF1</accession>
<feature type="non-terminal residue" evidence="1">
    <location>
        <position position="1"/>
    </location>
</feature>
<evidence type="ECO:0008006" key="2">
    <source>
        <dbReference type="Google" id="ProtNLM"/>
    </source>
</evidence>
<dbReference type="SUPFAM" id="SSF51735">
    <property type="entry name" value="NAD(P)-binding Rossmann-fold domains"/>
    <property type="match status" value="1"/>
</dbReference>
<sequence>GTTVVEVMALGELDEYDPGLVNLLTGLSGIGPAGQSPSPLGDIDIPQLETLLRSLNTLDLKADKYHTVRKLIHDLHETMDPKGSRLTYWKNVLECRKRQMKKLDQDFANSRRIRAQRFEALDRLQNESSRLICGSATNAITDADHEEVDIGLDGTFPQRELYYHRGCYICKKRFVKLHHFYDQLCPSCAELNWDKRNSRADLTGKVFLVTGARVKIGFECCKRLLECNATVLATSRFPMDCAKRFAELPEFPEYQSRLHIYGIDLRDLNSTIRLTDRIKAQYPRLDGIINNAAQTVRRPPIYYKHLMDIEENPTKFLSADVLEIVHDSDDGGLDHHMISPSIPTDTLVKSVALHKSAALSQIALLHDDLAQAEFFPEQNFDVNNQQLDLRRQNSWTMLCHQISPIELVEVFTVNALSPFILNSRLQPLLKSTEGSKYVINVSAMEGKFYRHKNPYHPHTNMAKAALNMLTRTSSIDFARDSIYMNSVDTGWINDENPFEICVHNASQNFTTPIDEIDAMARILDPIIEGTNNNVFPFGKFLKDYRETEW</sequence>
<dbReference type="AlphaFoldDB" id="A0A0H5RDF1"/>
<dbReference type="Pfam" id="PF13561">
    <property type="entry name" value="adh_short_C2"/>
    <property type="match status" value="1"/>
</dbReference>
<name>A0A0H5RDF1_9EUKA</name>
<dbReference type="PANTHER" id="PTHR43544:SF2">
    <property type="entry name" value="OXIDOREDUCTASE"/>
    <property type="match status" value="1"/>
</dbReference>
<dbReference type="InterPro" id="IPR036291">
    <property type="entry name" value="NAD(P)-bd_dom_sf"/>
</dbReference>
<dbReference type="GO" id="GO:0005737">
    <property type="term" value="C:cytoplasm"/>
    <property type="evidence" value="ECO:0007669"/>
    <property type="project" value="TreeGrafter"/>
</dbReference>
<reference evidence="1" key="1">
    <citation type="submission" date="2015-04" db="EMBL/GenBank/DDBJ databases">
        <title>The genome sequence of the plant pathogenic Rhizarian Plasmodiophora brassicae reveals insights in its biotrophic life cycle and the origin of chitin synthesis.</title>
        <authorList>
            <person name="Schwelm A."/>
            <person name="Fogelqvist J."/>
            <person name="Knaust A."/>
            <person name="Julke S."/>
            <person name="Lilja T."/>
            <person name="Dhandapani V."/>
            <person name="Bonilla-Rosso G."/>
            <person name="Karlsson M."/>
            <person name="Shevchenko A."/>
            <person name="Choi S.R."/>
            <person name="Kim H.G."/>
            <person name="Park J.Y."/>
            <person name="Lim Y.P."/>
            <person name="Ludwig-Muller J."/>
            <person name="Dixelius C."/>
        </authorList>
    </citation>
    <scope>NUCLEOTIDE SEQUENCE</scope>
    <source>
        <tissue evidence="1">Potato root galls</tissue>
    </source>
</reference>
<dbReference type="InterPro" id="IPR002347">
    <property type="entry name" value="SDR_fam"/>
</dbReference>